<keyword evidence="1" id="KW-0732">Signal</keyword>
<evidence type="ECO:0000313" key="4">
    <source>
        <dbReference type="Proteomes" id="UP001620514"/>
    </source>
</evidence>
<organism evidence="3 4">
    <name type="scientific">Caballeronia udeis</name>
    <dbReference type="NCBI Taxonomy" id="1232866"/>
    <lineage>
        <taxon>Bacteria</taxon>
        <taxon>Pseudomonadati</taxon>
        <taxon>Pseudomonadota</taxon>
        <taxon>Betaproteobacteria</taxon>
        <taxon>Burkholderiales</taxon>
        <taxon>Burkholderiaceae</taxon>
        <taxon>Caballeronia</taxon>
    </lineage>
</organism>
<sequence>MPLRLHTVARQARRAAFLAFSLMLTAAHAQDAQTCKQLRFADIGWSDLTVTNALATAMLGPLGYSTSPVRVSVPISFVGLQKKQIDVSLGYWWPNEEAAITPYVADKSIMVLPKPNLDGAMSSLAVPTYEGDAGLKSYKDLARYYDKLGGKIYGIESGSSANNGLRKLIASNAYGLGKFTLVESSEASMLAAVKRAVRMKQWIVFWGWQPHPMNEDVQMTYLQNDESSARAARVYTAVASDFVTRCPNAARLISNLQFSVPMESQLMAKVSQGNDANRVAVAYLKQHPEVVSRWMAGVKTFDGADASKALAASFAGS</sequence>
<feature type="domain" description="ABC-type glycine betaine transport system substrate-binding" evidence="2">
    <location>
        <begin position="36"/>
        <end position="286"/>
    </location>
</feature>
<name>A0ABW8MP65_9BURK</name>
<dbReference type="SUPFAM" id="SSF53850">
    <property type="entry name" value="Periplasmic binding protein-like II"/>
    <property type="match status" value="1"/>
</dbReference>
<dbReference type="CDD" id="cd13640">
    <property type="entry name" value="PBP2_ChoX"/>
    <property type="match status" value="1"/>
</dbReference>
<evidence type="ECO:0000256" key="1">
    <source>
        <dbReference type="SAM" id="SignalP"/>
    </source>
</evidence>
<gene>
    <name evidence="3" type="ORF">ABH943_005513</name>
</gene>
<proteinExistence type="predicted"/>
<dbReference type="Pfam" id="PF04069">
    <property type="entry name" value="OpuAC"/>
    <property type="match status" value="1"/>
</dbReference>
<evidence type="ECO:0000313" key="3">
    <source>
        <dbReference type="EMBL" id="MFK4445488.1"/>
    </source>
</evidence>
<reference evidence="3 4" key="1">
    <citation type="submission" date="2024-10" db="EMBL/GenBank/DDBJ databases">
        <authorList>
            <person name="Deangelis K."/>
            <person name="Huntemann M."/>
            <person name="Clum A."/>
            <person name="Wang J."/>
            <person name="Palaniappan K."/>
            <person name="Ritter S."/>
            <person name="Chen I.-M."/>
            <person name="Stamatis D."/>
            <person name="Reddy T."/>
            <person name="O'Malley R."/>
            <person name="Daum C."/>
            <person name="Ng V."/>
            <person name="Ivanova N."/>
            <person name="Kyrpides N."/>
            <person name="Woyke T."/>
        </authorList>
    </citation>
    <scope>NUCLEOTIDE SEQUENCE [LARGE SCALE GENOMIC DNA]</scope>
    <source>
        <strain evidence="3 4">GAS97</strain>
    </source>
</reference>
<dbReference type="Proteomes" id="UP001620514">
    <property type="component" value="Unassembled WGS sequence"/>
</dbReference>
<feature type="signal peptide" evidence="1">
    <location>
        <begin position="1"/>
        <end position="29"/>
    </location>
</feature>
<keyword evidence="4" id="KW-1185">Reference proteome</keyword>
<accession>A0ABW8MP65</accession>
<dbReference type="InterPro" id="IPR017783">
    <property type="entry name" value="ABC_choline_sub-bd"/>
</dbReference>
<dbReference type="EMBL" id="JBIYDN010000019">
    <property type="protein sequence ID" value="MFK4445488.1"/>
    <property type="molecule type" value="Genomic_DNA"/>
</dbReference>
<comment type="caution">
    <text evidence="3">The sequence shown here is derived from an EMBL/GenBank/DDBJ whole genome shotgun (WGS) entry which is preliminary data.</text>
</comment>
<reference evidence="3 4" key="2">
    <citation type="submission" date="2024-11" db="EMBL/GenBank/DDBJ databases">
        <title>Using genomics to understand microbial adaptation to soil warming.</title>
        <authorList>
            <person name="Deangelis K.M. PhD."/>
        </authorList>
    </citation>
    <scope>NUCLEOTIDE SEQUENCE [LARGE SCALE GENOMIC DNA]</scope>
    <source>
        <strain evidence="3 4">GAS97</strain>
    </source>
</reference>
<evidence type="ECO:0000259" key="2">
    <source>
        <dbReference type="Pfam" id="PF04069"/>
    </source>
</evidence>
<protein>
    <submittedName>
        <fullName evidence="3">Glycine betaine/proline transport system substrate-binding protein</fullName>
    </submittedName>
</protein>
<dbReference type="Gene3D" id="3.40.190.10">
    <property type="entry name" value="Periplasmic binding protein-like II"/>
    <property type="match status" value="1"/>
</dbReference>
<feature type="chain" id="PRO_5045970588" evidence="1">
    <location>
        <begin position="30"/>
        <end position="317"/>
    </location>
</feature>
<dbReference type="RefSeq" id="WP_404610475.1">
    <property type="nucleotide sequence ID" value="NZ_JBIYDN010000019.1"/>
</dbReference>
<dbReference type="InterPro" id="IPR007210">
    <property type="entry name" value="ABC_Gly_betaine_transp_sub-bd"/>
</dbReference>
<dbReference type="Gene3D" id="3.40.190.100">
    <property type="entry name" value="Glycine betaine-binding periplasmic protein, domain 2"/>
    <property type="match status" value="1"/>
</dbReference>